<dbReference type="InterPro" id="IPR036188">
    <property type="entry name" value="FAD/NAD-bd_sf"/>
</dbReference>
<sequence length="153" mass="16369">MTLPVGPLRGQIIRLSTWNMPVRHTIYHGVSYITPKSDGMLAIGSTEEVASFDRRVTNAGLAFLTRFAAGTVPVLADATFLDAWAGLRPLPVDGLPLIGWAPGLENVMVATGHARNGVLWSAITGRIVADLLDGNEPPLDISPFNPARFARPS</sequence>
<dbReference type="SUPFAM" id="SSF54373">
    <property type="entry name" value="FAD-linked reductases, C-terminal domain"/>
    <property type="match status" value="1"/>
</dbReference>
<keyword evidence="4" id="KW-1185">Reference proteome</keyword>
<dbReference type="EMBL" id="CAGS01000176">
    <property type="protein sequence ID" value="CCF83682.1"/>
    <property type="molecule type" value="Genomic_DNA"/>
</dbReference>
<evidence type="ECO:0000256" key="1">
    <source>
        <dbReference type="ARBA" id="ARBA00023002"/>
    </source>
</evidence>
<dbReference type="GO" id="GO:0043799">
    <property type="term" value="F:glycine oxidase activity"/>
    <property type="evidence" value="ECO:0007669"/>
    <property type="project" value="UniProtKB-EC"/>
</dbReference>
<dbReference type="OrthoDB" id="139791at2"/>
<accession>I4EG70</accession>
<dbReference type="PANTHER" id="PTHR13847:SF289">
    <property type="entry name" value="GLYCINE OXIDASE"/>
    <property type="match status" value="1"/>
</dbReference>
<evidence type="ECO:0000313" key="4">
    <source>
        <dbReference type="Proteomes" id="UP000004221"/>
    </source>
</evidence>
<keyword evidence="1 3" id="KW-0560">Oxidoreductase</keyword>
<reference evidence="3 4" key="1">
    <citation type="journal article" date="2012" name="ISME J.">
        <title>Nitrification expanded: discovery, physiology and genomics of a nitrite-oxidizing bacterium from the phylum Chloroflexi.</title>
        <authorList>
            <person name="Sorokin D.Y."/>
            <person name="Lucker S."/>
            <person name="Vejmelkova D."/>
            <person name="Kostrikina N.A."/>
            <person name="Kleerebezem R."/>
            <person name="Rijpstra W.I."/>
            <person name="Damste J.S."/>
            <person name="Le Paslier D."/>
            <person name="Muyzer G."/>
            <person name="Wagner M."/>
            <person name="van Loosdrecht M.C."/>
            <person name="Daims H."/>
        </authorList>
    </citation>
    <scope>NUCLEOTIDE SEQUENCE [LARGE SCALE GENOMIC DNA]</scope>
    <source>
        <strain evidence="4">none</strain>
    </source>
</reference>
<protein>
    <submittedName>
        <fullName evidence="3">Glycine oxidase ThiO</fullName>
        <ecNumber evidence="3">1.4.3.19</ecNumber>
    </submittedName>
</protein>
<comment type="caution">
    <text evidence="3">The sequence shown here is derived from an EMBL/GenBank/DDBJ whole genome shotgun (WGS) entry which is preliminary data.</text>
</comment>
<dbReference type="InterPro" id="IPR006076">
    <property type="entry name" value="FAD-dep_OxRdtase"/>
</dbReference>
<dbReference type="PANTHER" id="PTHR13847">
    <property type="entry name" value="SARCOSINE DEHYDROGENASE-RELATED"/>
    <property type="match status" value="1"/>
</dbReference>
<dbReference type="GO" id="GO:0005737">
    <property type="term" value="C:cytoplasm"/>
    <property type="evidence" value="ECO:0007669"/>
    <property type="project" value="TreeGrafter"/>
</dbReference>
<proteinExistence type="predicted"/>
<dbReference type="SUPFAM" id="SSF51905">
    <property type="entry name" value="FAD/NAD(P)-binding domain"/>
    <property type="match status" value="1"/>
</dbReference>
<dbReference type="EC" id="1.4.3.19" evidence="3"/>
<evidence type="ECO:0000259" key="2">
    <source>
        <dbReference type="Pfam" id="PF01266"/>
    </source>
</evidence>
<dbReference type="AlphaFoldDB" id="I4EG70"/>
<dbReference type="Proteomes" id="UP000004221">
    <property type="component" value="Unassembled WGS sequence"/>
</dbReference>
<dbReference type="Pfam" id="PF01266">
    <property type="entry name" value="DAO"/>
    <property type="match status" value="1"/>
</dbReference>
<dbReference type="Gene3D" id="3.50.50.60">
    <property type="entry name" value="FAD/NAD(P)-binding domain"/>
    <property type="match status" value="1"/>
</dbReference>
<evidence type="ECO:0000313" key="3">
    <source>
        <dbReference type="EMBL" id="CCF83682.1"/>
    </source>
</evidence>
<name>I4EG70_9BACT</name>
<organism evidence="3 4">
    <name type="scientific">Nitrolancea hollandica Lb</name>
    <dbReference type="NCBI Taxonomy" id="1129897"/>
    <lineage>
        <taxon>Bacteria</taxon>
        <taxon>Pseudomonadati</taxon>
        <taxon>Thermomicrobiota</taxon>
        <taxon>Thermomicrobia</taxon>
        <taxon>Sphaerobacterales</taxon>
        <taxon>Sphaerobacterineae</taxon>
        <taxon>Sphaerobacteraceae</taxon>
        <taxon>Nitrolancea</taxon>
    </lineage>
</organism>
<gene>
    <name evidence="3" type="ORF">NITHO_2570005</name>
</gene>
<feature type="domain" description="FAD dependent oxidoreductase" evidence="2">
    <location>
        <begin position="3"/>
        <end position="131"/>
    </location>
</feature>